<dbReference type="Proteomes" id="UP001152797">
    <property type="component" value="Unassembled WGS sequence"/>
</dbReference>
<feature type="non-terminal residue" evidence="2">
    <location>
        <position position="1"/>
    </location>
</feature>
<feature type="region of interest" description="Disordered" evidence="1">
    <location>
        <begin position="536"/>
        <end position="557"/>
    </location>
</feature>
<feature type="compositionally biased region" description="Acidic residues" evidence="1">
    <location>
        <begin position="131"/>
        <end position="142"/>
    </location>
</feature>
<evidence type="ECO:0000256" key="1">
    <source>
        <dbReference type="SAM" id="MobiDB-lite"/>
    </source>
</evidence>
<dbReference type="Gene3D" id="3.40.50.150">
    <property type="entry name" value="Vaccinia Virus protein VP39"/>
    <property type="match status" value="1"/>
</dbReference>
<feature type="compositionally biased region" description="Low complexity" evidence="1">
    <location>
        <begin position="1315"/>
        <end position="1329"/>
    </location>
</feature>
<feature type="region of interest" description="Disordered" evidence="1">
    <location>
        <begin position="1242"/>
        <end position="1488"/>
    </location>
</feature>
<reference evidence="2" key="1">
    <citation type="submission" date="2022-10" db="EMBL/GenBank/DDBJ databases">
        <authorList>
            <person name="Chen Y."/>
            <person name="Dougan E. K."/>
            <person name="Chan C."/>
            <person name="Rhodes N."/>
            <person name="Thang M."/>
        </authorList>
    </citation>
    <scope>NUCLEOTIDE SEQUENCE</scope>
</reference>
<proteinExistence type="predicted"/>
<feature type="compositionally biased region" description="Basic and acidic residues" evidence="1">
    <location>
        <begin position="1411"/>
        <end position="1422"/>
    </location>
</feature>
<feature type="compositionally biased region" description="Basic residues" evidence="1">
    <location>
        <begin position="1457"/>
        <end position="1472"/>
    </location>
</feature>
<accession>A0A9P1GR65</accession>
<feature type="region of interest" description="Disordered" evidence="1">
    <location>
        <begin position="128"/>
        <end position="153"/>
    </location>
</feature>
<organism evidence="2">
    <name type="scientific">Cladocopium goreaui</name>
    <dbReference type="NCBI Taxonomy" id="2562237"/>
    <lineage>
        <taxon>Eukaryota</taxon>
        <taxon>Sar</taxon>
        <taxon>Alveolata</taxon>
        <taxon>Dinophyceae</taxon>
        <taxon>Suessiales</taxon>
        <taxon>Symbiodiniaceae</taxon>
        <taxon>Cladocopium</taxon>
    </lineage>
</organism>
<feature type="compositionally biased region" description="Basic residues" evidence="1">
    <location>
        <begin position="1340"/>
        <end position="1356"/>
    </location>
</feature>
<gene>
    <name evidence="2" type="ORF">C1SCF055_LOCUS43895</name>
</gene>
<evidence type="ECO:0000313" key="2">
    <source>
        <dbReference type="EMBL" id="CAI4019393.1"/>
    </source>
</evidence>
<dbReference type="EMBL" id="CAMXCT020006747">
    <property type="protein sequence ID" value="CAL1172768.1"/>
    <property type="molecule type" value="Genomic_DNA"/>
</dbReference>
<evidence type="ECO:0000313" key="3">
    <source>
        <dbReference type="EMBL" id="CAL4806705.1"/>
    </source>
</evidence>
<keyword evidence="4" id="KW-1185">Reference proteome</keyword>
<feature type="compositionally biased region" description="Basic and acidic residues" evidence="1">
    <location>
        <begin position="1473"/>
        <end position="1486"/>
    </location>
</feature>
<dbReference type="EMBL" id="CAMXCT010006747">
    <property type="protein sequence ID" value="CAI4019393.1"/>
    <property type="molecule type" value="Genomic_DNA"/>
</dbReference>
<feature type="region of interest" description="Disordered" evidence="1">
    <location>
        <begin position="1"/>
        <end position="43"/>
    </location>
</feature>
<feature type="compositionally biased region" description="Basic residues" evidence="1">
    <location>
        <begin position="1396"/>
        <end position="1410"/>
    </location>
</feature>
<sequence length="1704" mass="190572">KTPGDGDNDGFLGRKTFWRSVSGEPGDGVVAEEPSASSKGGEHVTIEFSLERLREFKAQCLNTSSFHKKTVHKRPPVKYRKLDKYFLKLYIEAAGMLPDRFQRGAFKHESGQKDKSKLEVTFTCGKHHEEDGDSELDADQEDSGTLWDAPAEGDTRQSGRIFLDLQTQVVFQHVMTAVPSKQHMKKVNYLCSKINLQAWLGTAEVFVQELRTARPWKDPVLCLPDQFLHYLAVDQVPGTSLGSNLVVYPKFWLQELPDSQVRAILNRDSHDHLQPPSVRDAIRSALKHDTSTRRTMKKNIKAKMGKKNVAPRRKYYPKTNVPAATSDHPKGPANIAQTFQWADKFLNRIFGTFGRDQALMSLQAAVDAKDDKGAPCQPYSKMGLQMGEKDEKYQVHEAYYDQARSNAEIALLENVTEYDIKKQVEKCLGPEWDCYAKCVDPRLWGLGCARPRAYGIAWKRDSKSIDVNFPFDAVLDSLLANPVMTATDYFWMKLPPSKLSDAEDRNLNDYLDTTMYKSNWEVCDLNQLVRNGRGSAFQIPPPPRNAGDTVPPSDEAAEQALQEESVVRPFSIPILSFLPKLPSDGLPMLGDWMGTASSIWALKYEGWREPFEIKGVEGVATGGEPLSYASLEVVKGCGRLSVLMFSLFYTYLHLKNMLTDEELESLKQWMIPMFTVQCVYLKQDNPQDYVWRRIQNSDTQSERQKKSILQMCITFHSRAQELEKEPLEAGTMVGYRKAWDRAIAEFNNFGLARSHSKVRIDETTSSLMFGFKAELEDKKGDFHEEMKPLLETQDPTFKPEHLSMWSESLPSEQTQATHGHQLVSCDEKIDELTVNQCRLQFEADSLSLAREDNGALIVWIDYMKLGRLTNQDLNSTVDLCKKALASMPERRVEDKMDAKSLTSEMVHLRYQVAPSTKKVKLSYPGWLVFSSGCEDSNIWSTCQLMGDRSTRELLGWVPESQYTVPAEAGALPHASEGLRSLSDVQETAQLLAGESMPNELIASMLIGADVGQVVGLVNLTPYEGTLETSILKRATSDPGHQWRSLSLSTDLTVSQFAEKSSALLLMEVDMSKKGLQKYRITLSNEIRSSHLSDPINGGNWRNLILDFDRKFPSLNSVLEFCDNVRPAADPEQLALVAPPEEPCPDPWASEPTTLEEVLESYHVENKLPGREPGTALLITNAVNRKGESSEMVANQKYKLFLVAHQDVTLTTDCFQIGHGKSTFLKGERVQKMQREDLDTMLERSPVPGRSPTSSQCAPKTQAPTTSLPLRASGDAGSNSKKLTQEKREELQGQVSAAMASLGQEKKNARKEGEKTTSAAASAAKAIKASLVSPDPEKPKGKAKSRPKAKAKAKSKGKRAEKTEEVEMDEGLEEAGSGDEEAQGSQDEEEPTVGPSKPKKRKAKAQAKKALKKAEEESEKPLDSEEELSGSGSDQESEDRVGSDSEATTLRLGQAPRAKVKAAPKKKNARKARAAKEPNETAQKDSLRTTQWEVIHEAQKRIKKTNPEMTPKAVLKQAREVDEAPSSRERDEELAQACDPFQFVIPCRWTTDQCKVVLEMQSDTSKQCTDAAPCTIRDLIHEMEEEGVIDTHLHHHTMERPADVEAPGQDFFIIKPDKDPAMFSYAPGIGNLKFGCIASAFTKEALEASPTLARVWRVSYIKAQKELTPRNLLAQPVLDSWRHSKPLYFLRSEHSLKANDVLRLV</sequence>
<reference evidence="3 4" key="2">
    <citation type="submission" date="2024-05" db="EMBL/GenBank/DDBJ databases">
        <authorList>
            <person name="Chen Y."/>
            <person name="Shah S."/>
            <person name="Dougan E. K."/>
            <person name="Thang M."/>
            <person name="Chan C."/>
        </authorList>
    </citation>
    <scope>NUCLEOTIDE SEQUENCE [LARGE SCALE GENOMIC DNA]</scope>
</reference>
<dbReference type="EMBL" id="CAMXCT030006747">
    <property type="protein sequence ID" value="CAL4806705.1"/>
    <property type="molecule type" value="Genomic_DNA"/>
</dbReference>
<name>A0A9P1GR65_9DINO</name>
<protein>
    <submittedName>
        <fullName evidence="2">Uncharacterized protein</fullName>
    </submittedName>
</protein>
<feature type="compositionally biased region" description="Acidic residues" evidence="1">
    <location>
        <begin position="1365"/>
        <end position="1390"/>
    </location>
</feature>
<comment type="caution">
    <text evidence="2">The sequence shown here is derived from an EMBL/GenBank/DDBJ whole genome shotgun (WGS) entry which is preliminary data.</text>
</comment>
<dbReference type="OrthoDB" id="427000at2759"/>
<feature type="compositionally biased region" description="Basic and acidic residues" evidence="1">
    <location>
        <begin position="1303"/>
        <end position="1314"/>
    </location>
</feature>
<dbReference type="InterPro" id="IPR029063">
    <property type="entry name" value="SAM-dependent_MTases_sf"/>
</dbReference>
<dbReference type="SUPFAM" id="SSF53335">
    <property type="entry name" value="S-adenosyl-L-methionine-dependent methyltransferases"/>
    <property type="match status" value="1"/>
</dbReference>
<evidence type="ECO:0000313" key="4">
    <source>
        <dbReference type="Proteomes" id="UP001152797"/>
    </source>
</evidence>
<feature type="compositionally biased region" description="Polar residues" evidence="1">
    <location>
        <begin position="1250"/>
        <end position="1267"/>
    </location>
</feature>